<dbReference type="InterPro" id="IPR023210">
    <property type="entry name" value="NADP_OxRdtase_dom"/>
</dbReference>
<accession>A0A1X6PGI2</accession>
<dbReference type="OrthoDB" id="2310150at2759"/>
<dbReference type="PANTHER" id="PTHR43364:SF17">
    <property type="entry name" value="ALDO KETO REDUCTASE"/>
    <property type="match status" value="1"/>
</dbReference>
<evidence type="ECO:0000313" key="4">
    <source>
        <dbReference type="Proteomes" id="UP000218209"/>
    </source>
</evidence>
<organism evidence="3 4">
    <name type="scientific">Porphyra umbilicalis</name>
    <name type="common">Purple laver</name>
    <name type="synonym">Red alga</name>
    <dbReference type="NCBI Taxonomy" id="2786"/>
    <lineage>
        <taxon>Eukaryota</taxon>
        <taxon>Rhodophyta</taxon>
        <taxon>Bangiophyceae</taxon>
        <taxon>Bangiales</taxon>
        <taxon>Bangiaceae</taxon>
        <taxon>Porphyra</taxon>
    </lineage>
</organism>
<reference evidence="3 4" key="1">
    <citation type="submission" date="2017-03" db="EMBL/GenBank/DDBJ databases">
        <title>WGS assembly of Porphyra umbilicalis.</title>
        <authorList>
            <person name="Brawley S.H."/>
            <person name="Blouin N.A."/>
            <person name="Ficko-Blean E."/>
            <person name="Wheeler G.L."/>
            <person name="Lohr M."/>
            <person name="Goodson H.V."/>
            <person name="Jenkins J.W."/>
            <person name="Blaby-Haas C.E."/>
            <person name="Helliwell K.E."/>
            <person name="Chan C."/>
            <person name="Marriage T."/>
            <person name="Bhattacharya D."/>
            <person name="Klein A.S."/>
            <person name="Badis Y."/>
            <person name="Brodie J."/>
            <person name="Cao Y."/>
            <person name="Collen J."/>
            <person name="Dittami S.M."/>
            <person name="Gachon C.M."/>
            <person name="Green B.R."/>
            <person name="Karpowicz S."/>
            <person name="Kim J.W."/>
            <person name="Kudahl U."/>
            <person name="Lin S."/>
            <person name="Michel G."/>
            <person name="Mittag M."/>
            <person name="Olson B.J."/>
            <person name="Pangilinan J."/>
            <person name="Peng Y."/>
            <person name="Qiu H."/>
            <person name="Shu S."/>
            <person name="Singer J.T."/>
            <person name="Smith A.G."/>
            <person name="Sprecher B.N."/>
            <person name="Wagner V."/>
            <person name="Wang W."/>
            <person name="Wang Z.-Y."/>
            <person name="Yan J."/>
            <person name="Yarish C."/>
            <person name="Zoeuner-Riek S."/>
            <person name="Zhuang Y."/>
            <person name="Zou Y."/>
            <person name="Lindquist E.A."/>
            <person name="Grimwood J."/>
            <person name="Barry K."/>
            <person name="Rokhsar D.S."/>
            <person name="Schmutz J."/>
            <person name="Stiller J.W."/>
            <person name="Grossman A.R."/>
            <person name="Prochnik S.E."/>
        </authorList>
    </citation>
    <scope>NUCLEOTIDE SEQUENCE [LARGE SCALE GENOMIC DNA]</scope>
    <source>
        <strain evidence="3">4086291</strain>
    </source>
</reference>
<gene>
    <name evidence="3" type="ORF">BU14_0070s0031</name>
</gene>
<dbReference type="AlphaFoldDB" id="A0A1X6PGI2"/>
<sequence>MISSPAFARSAAARLFHTAATFGIPPGCGLPRTTCWTGARAAVTRSSPRSGSGTHRRASLSTTTRPTMGLAKVKLGSSDLEVTQVCLGTMTFGVQNNEAEAFEQLDYAVLERGVNFIDTAELYPVPGSDPAWVPGATETIVGRWLAKATAADPGLRARLVIATKITGYIPSSTIPGYRVEPPLKEPRATRLDAQSVRAAAEASLRRLGLDTIDLYQLHWPDRYVALFGTAAYDPTKERPGSVPIAETLGELKKLMDEGKIRHWGLSNETSYGVCQAVAAADALGMRRPATIQNSFCLIDRRFQSELAETCAPSHYNVSLLPWSPLAGGSLTGKYLPDAGATAEEAAAFRFKRFPKFQPRYVCDDSLAAVAAYAKIAKSAGMSVTTLSLAWCRSRWYVASTIIGATTLAHVKENIDAFDEALTLSDDVLAQIDEVHLKYRDPACA</sequence>
<dbReference type="EMBL" id="KV918785">
    <property type="protein sequence ID" value="OSX79856.1"/>
    <property type="molecule type" value="Genomic_DNA"/>
</dbReference>
<dbReference type="Proteomes" id="UP000218209">
    <property type="component" value="Unassembled WGS sequence"/>
</dbReference>
<dbReference type="Gene3D" id="3.20.20.100">
    <property type="entry name" value="NADP-dependent oxidoreductase domain"/>
    <property type="match status" value="1"/>
</dbReference>
<dbReference type="CDD" id="cd19094">
    <property type="entry name" value="AKR_Tas-like"/>
    <property type="match status" value="1"/>
</dbReference>
<dbReference type="SUPFAM" id="SSF51430">
    <property type="entry name" value="NAD(P)-linked oxidoreductase"/>
    <property type="match status" value="1"/>
</dbReference>
<name>A0A1X6PGI2_PORUM</name>
<dbReference type="PANTHER" id="PTHR43364">
    <property type="entry name" value="NADH-SPECIFIC METHYLGLYOXAL REDUCTASE-RELATED"/>
    <property type="match status" value="1"/>
</dbReference>
<evidence type="ECO:0000256" key="1">
    <source>
        <dbReference type="SAM" id="MobiDB-lite"/>
    </source>
</evidence>
<dbReference type="Pfam" id="PF00248">
    <property type="entry name" value="Aldo_ket_red"/>
    <property type="match status" value="1"/>
</dbReference>
<evidence type="ECO:0000313" key="3">
    <source>
        <dbReference type="EMBL" id="OSX79856.1"/>
    </source>
</evidence>
<feature type="domain" description="NADP-dependent oxidoreductase" evidence="2">
    <location>
        <begin position="85"/>
        <end position="434"/>
    </location>
</feature>
<feature type="compositionally biased region" description="Polar residues" evidence="1">
    <location>
        <begin position="44"/>
        <end position="63"/>
    </location>
</feature>
<keyword evidence="4" id="KW-1185">Reference proteome</keyword>
<dbReference type="InterPro" id="IPR050523">
    <property type="entry name" value="AKR_Detox_Biosynth"/>
</dbReference>
<dbReference type="InterPro" id="IPR036812">
    <property type="entry name" value="NAD(P)_OxRdtase_dom_sf"/>
</dbReference>
<protein>
    <recommendedName>
        <fullName evidence="2">NADP-dependent oxidoreductase domain-containing protein</fullName>
    </recommendedName>
</protein>
<evidence type="ECO:0000259" key="2">
    <source>
        <dbReference type="Pfam" id="PF00248"/>
    </source>
</evidence>
<feature type="region of interest" description="Disordered" evidence="1">
    <location>
        <begin position="42"/>
        <end position="63"/>
    </location>
</feature>
<proteinExistence type="predicted"/>